<dbReference type="GO" id="GO:0016747">
    <property type="term" value="F:acyltransferase activity, transferring groups other than amino-acyl groups"/>
    <property type="evidence" value="ECO:0007669"/>
    <property type="project" value="InterPro"/>
</dbReference>
<organism evidence="2 3">
    <name type="scientific">Talaromyces stipitatus (strain ATCC 10500 / CBS 375.48 / QM 6759 / NRRL 1006)</name>
    <name type="common">Penicillium stipitatum</name>
    <dbReference type="NCBI Taxonomy" id="441959"/>
    <lineage>
        <taxon>Eukaryota</taxon>
        <taxon>Fungi</taxon>
        <taxon>Dikarya</taxon>
        <taxon>Ascomycota</taxon>
        <taxon>Pezizomycotina</taxon>
        <taxon>Eurotiomycetes</taxon>
        <taxon>Eurotiomycetidae</taxon>
        <taxon>Eurotiales</taxon>
        <taxon>Trichocomaceae</taxon>
        <taxon>Talaromyces</taxon>
        <taxon>Talaromyces sect. Talaromyces</taxon>
    </lineage>
</organism>
<dbReference type="eggNOG" id="ENOG502SUJB">
    <property type="taxonomic scope" value="Eukaryota"/>
</dbReference>
<dbReference type="Proteomes" id="UP000001745">
    <property type="component" value="Unassembled WGS sequence"/>
</dbReference>
<dbReference type="InParanoid" id="B8LY62"/>
<dbReference type="CDD" id="cd04301">
    <property type="entry name" value="NAT_SF"/>
    <property type="match status" value="1"/>
</dbReference>
<accession>B8LY62</accession>
<dbReference type="OMA" id="NPYRPGW"/>
<dbReference type="PhylomeDB" id="B8LY62"/>
<dbReference type="AlphaFoldDB" id="B8LY62"/>
<proteinExistence type="predicted"/>
<dbReference type="RefSeq" id="XP_002340694.1">
    <property type="nucleotide sequence ID" value="XM_002340653.1"/>
</dbReference>
<reference evidence="3" key="1">
    <citation type="journal article" date="2015" name="Genome Announc.">
        <title>Genome sequence of the AIDS-associated pathogen Penicillium marneffei (ATCC18224) and its near taxonomic relative Talaromyces stipitatus (ATCC10500).</title>
        <authorList>
            <person name="Nierman W.C."/>
            <person name="Fedorova-Abrams N.D."/>
            <person name="Andrianopoulos A."/>
        </authorList>
    </citation>
    <scope>NUCLEOTIDE SEQUENCE [LARGE SCALE GENOMIC DNA]</scope>
    <source>
        <strain evidence="3">ATCC 10500 / CBS 375.48 / QM 6759 / NRRL 1006</strain>
    </source>
</reference>
<dbReference type="InterPro" id="IPR000182">
    <property type="entry name" value="GNAT_dom"/>
</dbReference>
<name>B8LY62_TALSN</name>
<dbReference type="InterPro" id="IPR016181">
    <property type="entry name" value="Acyl_CoA_acyltransferase"/>
</dbReference>
<dbReference type="Gene3D" id="3.40.630.30">
    <property type="match status" value="1"/>
</dbReference>
<feature type="domain" description="N-acetyltransferase" evidence="1">
    <location>
        <begin position="10"/>
        <end position="163"/>
    </location>
</feature>
<dbReference type="PROSITE" id="PS51186">
    <property type="entry name" value="GNAT"/>
    <property type="match status" value="1"/>
</dbReference>
<keyword evidence="3" id="KW-1185">Reference proteome</keyword>
<gene>
    <name evidence="2" type="ORF">TSTA_067440</name>
</gene>
<dbReference type="EMBL" id="EQ962652">
    <property type="protein sequence ID" value="EED23307.1"/>
    <property type="molecule type" value="Genomic_DNA"/>
</dbReference>
<dbReference type="SUPFAM" id="SSF55729">
    <property type="entry name" value="Acyl-CoA N-acyltransferases (Nat)"/>
    <property type="match status" value="1"/>
</dbReference>
<evidence type="ECO:0000259" key="1">
    <source>
        <dbReference type="PROSITE" id="PS51186"/>
    </source>
</evidence>
<dbReference type="OrthoDB" id="329272at2759"/>
<dbReference type="Pfam" id="PF00583">
    <property type="entry name" value="Acetyltransf_1"/>
    <property type="match status" value="1"/>
</dbReference>
<dbReference type="HOGENOM" id="CLU_139687_0_0_1"/>
<protein>
    <recommendedName>
        <fullName evidence="1">N-acetyltransferase domain-containing protein</fullName>
    </recommendedName>
</protein>
<sequence>MTDLTQGNGTIISQATVDDVFHIKFMVDAAFSKYIDRIGKPPAPMTADYSHIVSTQNAFVLLDCNVVDRSKRIIGFIALSQQSECDLKANADSVNIDILVVDASAQGRGYGRALLNHAENEARRNGIWAVRMGFVEVGRRTEKGFDRVFFRKDLPIENNCAAT</sequence>
<evidence type="ECO:0000313" key="2">
    <source>
        <dbReference type="EMBL" id="EED23307.1"/>
    </source>
</evidence>
<dbReference type="GeneID" id="8099519"/>
<dbReference type="VEuPathDB" id="FungiDB:TSTA_067440"/>
<evidence type="ECO:0000313" key="3">
    <source>
        <dbReference type="Proteomes" id="UP000001745"/>
    </source>
</evidence>